<evidence type="ECO:0000313" key="1">
    <source>
        <dbReference type="EMBL" id="OQD87312.1"/>
    </source>
</evidence>
<dbReference type="Proteomes" id="UP000191672">
    <property type="component" value="Unassembled WGS sequence"/>
</dbReference>
<accession>A0A1V6QE55</accession>
<dbReference type="AlphaFoldDB" id="A0A1V6QE55"/>
<organism evidence="1 2">
    <name type="scientific">Penicillium antarcticum</name>
    <dbReference type="NCBI Taxonomy" id="416450"/>
    <lineage>
        <taxon>Eukaryota</taxon>
        <taxon>Fungi</taxon>
        <taxon>Dikarya</taxon>
        <taxon>Ascomycota</taxon>
        <taxon>Pezizomycotina</taxon>
        <taxon>Eurotiomycetes</taxon>
        <taxon>Eurotiomycetidae</taxon>
        <taxon>Eurotiales</taxon>
        <taxon>Aspergillaceae</taxon>
        <taxon>Penicillium</taxon>
    </lineage>
</organism>
<comment type="caution">
    <text evidence="1">The sequence shown here is derived from an EMBL/GenBank/DDBJ whole genome shotgun (WGS) entry which is preliminary data.</text>
</comment>
<reference evidence="2" key="1">
    <citation type="journal article" date="2017" name="Nat. Microbiol.">
        <title>Global analysis of biosynthetic gene clusters reveals vast potential of secondary metabolite production in Penicillium species.</title>
        <authorList>
            <person name="Nielsen J.C."/>
            <person name="Grijseels S."/>
            <person name="Prigent S."/>
            <person name="Ji B."/>
            <person name="Dainat J."/>
            <person name="Nielsen K.F."/>
            <person name="Frisvad J.C."/>
            <person name="Workman M."/>
            <person name="Nielsen J."/>
        </authorList>
    </citation>
    <scope>NUCLEOTIDE SEQUENCE [LARGE SCALE GENOMIC DNA]</scope>
    <source>
        <strain evidence="2">IBT 31811</strain>
    </source>
</reference>
<name>A0A1V6QE55_9EURO</name>
<sequence>MRLKSAPFLFHISIEMSLEIINESPRNHRHILVSAIQEVTLDTLVNKTSKPLTSPSGHR</sequence>
<keyword evidence="2" id="KW-1185">Reference proteome</keyword>
<dbReference type="EMBL" id="MDYN01000006">
    <property type="protein sequence ID" value="OQD87312.1"/>
    <property type="molecule type" value="Genomic_DNA"/>
</dbReference>
<protein>
    <submittedName>
        <fullName evidence="1">Uncharacterized protein</fullName>
    </submittedName>
</protein>
<gene>
    <name evidence="1" type="ORF">PENANT_c006G07025</name>
</gene>
<proteinExistence type="predicted"/>
<evidence type="ECO:0000313" key="2">
    <source>
        <dbReference type="Proteomes" id="UP000191672"/>
    </source>
</evidence>